<protein>
    <submittedName>
        <fullName evidence="8">ABC transporter</fullName>
    </submittedName>
</protein>
<evidence type="ECO:0000313" key="9">
    <source>
        <dbReference type="Proteomes" id="UP000034166"/>
    </source>
</evidence>
<dbReference type="Gene3D" id="3.40.50.1980">
    <property type="entry name" value="Nitrogenase molybdenum iron protein domain"/>
    <property type="match status" value="2"/>
</dbReference>
<dbReference type="CDD" id="cd01140">
    <property type="entry name" value="FatB"/>
    <property type="match status" value="1"/>
</dbReference>
<organism evidence="8 9">
    <name type="scientific">Mesobacillus campisalis</name>
    <dbReference type="NCBI Taxonomy" id="1408103"/>
    <lineage>
        <taxon>Bacteria</taxon>
        <taxon>Bacillati</taxon>
        <taxon>Bacillota</taxon>
        <taxon>Bacilli</taxon>
        <taxon>Bacillales</taxon>
        <taxon>Bacillaceae</taxon>
        <taxon>Mesobacillus</taxon>
    </lineage>
</organism>
<dbReference type="GO" id="GO:0030288">
    <property type="term" value="C:outer membrane-bounded periplasmic space"/>
    <property type="evidence" value="ECO:0007669"/>
    <property type="project" value="TreeGrafter"/>
</dbReference>
<feature type="domain" description="Fe/B12 periplasmic-binding" evidence="7">
    <location>
        <begin position="60"/>
        <end position="318"/>
    </location>
</feature>
<keyword evidence="4 6" id="KW-0732">Signal</keyword>
<dbReference type="InterPro" id="IPR051313">
    <property type="entry name" value="Bact_iron-sidero_bind"/>
</dbReference>
<dbReference type="GO" id="GO:1901678">
    <property type="term" value="P:iron coordination entity transport"/>
    <property type="evidence" value="ECO:0007669"/>
    <property type="project" value="UniProtKB-ARBA"/>
</dbReference>
<comment type="caution">
    <text evidence="8">The sequence shown here is derived from an EMBL/GenBank/DDBJ whole genome shotgun (WGS) entry which is preliminary data.</text>
</comment>
<dbReference type="OrthoDB" id="63946at2"/>
<accession>A0A0M2SV46</accession>
<keyword evidence="3" id="KW-0813">Transport</keyword>
<dbReference type="Pfam" id="PF01497">
    <property type="entry name" value="Peripla_BP_2"/>
    <property type="match status" value="1"/>
</dbReference>
<dbReference type="PROSITE" id="PS50983">
    <property type="entry name" value="FE_B12_PBP"/>
    <property type="match status" value="1"/>
</dbReference>
<dbReference type="EMBL" id="LAYY01000022">
    <property type="protein sequence ID" value="KKK36832.1"/>
    <property type="molecule type" value="Genomic_DNA"/>
</dbReference>
<dbReference type="SUPFAM" id="SSF53807">
    <property type="entry name" value="Helical backbone' metal receptor"/>
    <property type="match status" value="1"/>
</dbReference>
<dbReference type="AlphaFoldDB" id="A0A0M2SV46"/>
<feature type="coiled-coil region" evidence="5">
    <location>
        <begin position="168"/>
        <end position="195"/>
    </location>
</feature>
<dbReference type="InterPro" id="IPR033870">
    <property type="entry name" value="FatB"/>
</dbReference>
<keyword evidence="9" id="KW-1185">Reference proteome</keyword>
<dbReference type="PROSITE" id="PS51257">
    <property type="entry name" value="PROKAR_LIPOPROTEIN"/>
    <property type="match status" value="1"/>
</dbReference>
<sequence>MNKKLALFFLIVTMAIFTAACGTSSSAPAGTEKEAAASEPETITVKHQLGETTVTKNPEKVVVFDFGVLDSLDKLGVEVTGLPQANVPTYLEKYKDAKYKNAGGLKEPDFEAINEMAPDLIIISGRQQDSYEEFSEIAPTIFMGVDTTRYMDSYKENAKTLGEIFGKEKEVEAELAEVEKAIDSLHEKASAMDKNGLIVLANEGNLSAYGPGSRFGLLHDVFGVKPVDENIEASTHGQNISFEYLLEKDPDYLFVVDRGIAVGGKASAKSVIENKLVENTKAVKDGNVVYLNADYWYLSGGGLTSVAEMVKEVEAGLK</sequence>
<evidence type="ECO:0000256" key="6">
    <source>
        <dbReference type="SAM" id="SignalP"/>
    </source>
</evidence>
<comment type="subcellular location">
    <subcellularLocation>
        <location evidence="1">Cell membrane</location>
        <topology evidence="1">Lipid-anchor</topology>
    </subcellularLocation>
</comment>
<evidence type="ECO:0000256" key="4">
    <source>
        <dbReference type="ARBA" id="ARBA00022729"/>
    </source>
</evidence>
<dbReference type="PANTHER" id="PTHR30532:SF28">
    <property type="entry name" value="PETROBACTIN-BINDING PROTEIN YCLQ"/>
    <property type="match status" value="1"/>
</dbReference>
<evidence type="ECO:0000256" key="5">
    <source>
        <dbReference type="SAM" id="Coils"/>
    </source>
</evidence>
<evidence type="ECO:0000256" key="2">
    <source>
        <dbReference type="ARBA" id="ARBA00008814"/>
    </source>
</evidence>
<feature type="chain" id="PRO_5038531842" evidence="6">
    <location>
        <begin position="20"/>
        <end position="318"/>
    </location>
</feature>
<dbReference type="GO" id="GO:0005886">
    <property type="term" value="C:plasma membrane"/>
    <property type="evidence" value="ECO:0007669"/>
    <property type="project" value="UniProtKB-SubCell"/>
</dbReference>
<dbReference type="RefSeq" id="WP_046525034.1">
    <property type="nucleotide sequence ID" value="NZ_LAYY01000022.1"/>
</dbReference>
<evidence type="ECO:0000259" key="7">
    <source>
        <dbReference type="PROSITE" id="PS50983"/>
    </source>
</evidence>
<feature type="signal peptide" evidence="6">
    <location>
        <begin position="1"/>
        <end position="19"/>
    </location>
</feature>
<evidence type="ECO:0000256" key="3">
    <source>
        <dbReference type="ARBA" id="ARBA00022448"/>
    </source>
</evidence>
<dbReference type="InterPro" id="IPR002491">
    <property type="entry name" value="ABC_transptr_periplasmic_BD"/>
</dbReference>
<reference evidence="8 9" key="1">
    <citation type="submission" date="2015-04" db="EMBL/GenBank/DDBJ databases">
        <title>Taxonomic description and genome sequence of Bacillus campisalis sp. nov., a novel member of the genus Bacillus isolated from solar saltern.</title>
        <authorList>
            <person name="Mathan Kumar R."/>
            <person name="Kaur G."/>
            <person name="Kumar A."/>
            <person name="Singh N.K."/>
            <person name="Kaur N."/>
            <person name="Kumar N."/>
            <person name="Mayilraj S."/>
        </authorList>
    </citation>
    <scope>NUCLEOTIDE SEQUENCE [LARGE SCALE GENOMIC DNA]</scope>
    <source>
        <strain evidence="8 9">SA2-6</strain>
    </source>
</reference>
<evidence type="ECO:0000313" key="8">
    <source>
        <dbReference type="EMBL" id="KKK36832.1"/>
    </source>
</evidence>
<evidence type="ECO:0000256" key="1">
    <source>
        <dbReference type="ARBA" id="ARBA00004193"/>
    </source>
</evidence>
<dbReference type="PATRIC" id="fig|1408103.3.peg.3862"/>
<keyword evidence="5" id="KW-0175">Coiled coil</keyword>
<dbReference type="PANTHER" id="PTHR30532">
    <property type="entry name" value="IRON III DICITRATE-BINDING PERIPLASMIC PROTEIN"/>
    <property type="match status" value="1"/>
</dbReference>
<dbReference type="Proteomes" id="UP000034166">
    <property type="component" value="Unassembled WGS sequence"/>
</dbReference>
<gene>
    <name evidence="8" type="ORF">WQ57_17390</name>
</gene>
<name>A0A0M2SV46_9BACI</name>
<proteinExistence type="inferred from homology"/>
<comment type="similarity">
    <text evidence="2">Belongs to the bacterial solute-binding protein 8 family.</text>
</comment>